<protein>
    <submittedName>
        <fullName evidence="2">Uncharacterized protein</fullName>
    </submittedName>
</protein>
<dbReference type="RefSeq" id="WP_168112873.1">
    <property type="nucleotide sequence ID" value="NZ_BOON01000003.1"/>
</dbReference>
<gene>
    <name evidence="2" type="ORF">Pme01_04790</name>
</gene>
<proteinExistence type="predicted"/>
<evidence type="ECO:0000313" key="3">
    <source>
        <dbReference type="Proteomes" id="UP000599074"/>
    </source>
</evidence>
<dbReference type="Proteomes" id="UP000599074">
    <property type="component" value="Unassembled WGS sequence"/>
</dbReference>
<sequence>MATTPPAAAPDPPSGAAPRTGDPAAPKPTSDPEYPRDLAGPPVTVTGTVTVEYGCVILDNGVQRWALLGDQAEWVREGSRVTVRGQRTKAPAGCRVYGGLDVVSVS</sequence>
<name>A0A8J3T7S1_9ACTN</name>
<evidence type="ECO:0000313" key="2">
    <source>
        <dbReference type="EMBL" id="GII20882.1"/>
    </source>
</evidence>
<reference evidence="2" key="1">
    <citation type="submission" date="2021-01" db="EMBL/GenBank/DDBJ databases">
        <title>Whole genome shotgun sequence of Planosporangium mesophilum NBRC 109066.</title>
        <authorList>
            <person name="Komaki H."/>
            <person name="Tamura T."/>
        </authorList>
    </citation>
    <scope>NUCLEOTIDE SEQUENCE</scope>
    <source>
        <strain evidence="2">NBRC 109066</strain>
    </source>
</reference>
<keyword evidence="3" id="KW-1185">Reference proteome</keyword>
<comment type="caution">
    <text evidence="2">The sequence shown here is derived from an EMBL/GenBank/DDBJ whole genome shotgun (WGS) entry which is preliminary data.</text>
</comment>
<dbReference type="AlphaFoldDB" id="A0A8J3T7S1"/>
<evidence type="ECO:0000256" key="1">
    <source>
        <dbReference type="SAM" id="MobiDB-lite"/>
    </source>
</evidence>
<feature type="region of interest" description="Disordered" evidence="1">
    <location>
        <begin position="1"/>
        <end position="43"/>
    </location>
</feature>
<dbReference type="EMBL" id="BOON01000003">
    <property type="protein sequence ID" value="GII20882.1"/>
    <property type="molecule type" value="Genomic_DNA"/>
</dbReference>
<organism evidence="2 3">
    <name type="scientific">Planosporangium mesophilum</name>
    <dbReference type="NCBI Taxonomy" id="689768"/>
    <lineage>
        <taxon>Bacteria</taxon>
        <taxon>Bacillati</taxon>
        <taxon>Actinomycetota</taxon>
        <taxon>Actinomycetes</taxon>
        <taxon>Micromonosporales</taxon>
        <taxon>Micromonosporaceae</taxon>
        <taxon>Planosporangium</taxon>
    </lineage>
</organism>
<accession>A0A8J3T7S1</accession>